<organism evidence="4 5">
    <name type="scientific">Ruegeria faecimaris</name>
    <dbReference type="NCBI Taxonomy" id="686389"/>
    <lineage>
        <taxon>Bacteria</taxon>
        <taxon>Pseudomonadati</taxon>
        <taxon>Pseudomonadota</taxon>
        <taxon>Alphaproteobacteria</taxon>
        <taxon>Rhodobacterales</taxon>
        <taxon>Roseobacteraceae</taxon>
        <taxon>Ruegeria</taxon>
    </lineage>
</organism>
<feature type="signal peptide" evidence="1">
    <location>
        <begin position="1"/>
        <end position="24"/>
    </location>
</feature>
<gene>
    <name evidence="4" type="ORF">SAMN06265380_103113</name>
</gene>
<evidence type="ECO:0000313" key="5">
    <source>
        <dbReference type="Proteomes" id="UP000319555"/>
    </source>
</evidence>
<feature type="domain" description="AprE-like long alpha-helical hairpin" evidence="3">
    <location>
        <begin position="164"/>
        <end position="341"/>
    </location>
</feature>
<name>A0A521CNE6_9RHOB</name>
<dbReference type="OrthoDB" id="197007at2"/>
<dbReference type="InterPro" id="IPR058781">
    <property type="entry name" value="HH_AprE-like"/>
</dbReference>
<dbReference type="Pfam" id="PF02563">
    <property type="entry name" value="Poly_export"/>
    <property type="match status" value="1"/>
</dbReference>
<feature type="chain" id="PRO_5022019921" evidence="1">
    <location>
        <begin position="25"/>
        <end position="403"/>
    </location>
</feature>
<dbReference type="PROSITE" id="PS51257">
    <property type="entry name" value="PROKAR_LIPOPROTEIN"/>
    <property type="match status" value="1"/>
</dbReference>
<keyword evidence="1" id="KW-0732">Signal</keyword>
<proteinExistence type="predicted"/>
<evidence type="ECO:0000313" key="4">
    <source>
        <dbReference type="EMBL" id="SMO60963.1"/>
    </source>
</evidence>
<protein>
    <submittedName>
        <fullName evidence="4">Polysaccharide biosynthesis/export protein</fullName>
    </submittedName>
</protein>
<dbReference type="Proteomes" id="UP000319555">
    <property type="component" value="Unassembled WGS sequence"/>
</dbReference>
<dbReference type="EMBL" id="FXTE01000003">
    <property type="protein sequence ID" value="SMO60963.1"/>
    <property type="molecule type" value="Genomic_DNA"/>
</dbReference>
<reference evidence="4 5" key="1">
    <citation type="submission" date="2017-05" db="EMBL/GenBank/DDBJ databases">
        <authorList>
            <person name="Varghese N."/>
            <person name="Submissions S."/>
        </authorList>
    </citation>
    <scope>NUCLEOTIDE SEQUENCE [LARGE SCALE GENOMIC DNA]</scope>
    <source>
        <strain evidence="4 5">DSM 28009</strain>
    </source>
</reference>
<feature type="domain" description="Polysaccharide export protein N-terminal" evidence="2">
    <location>
        <begin position="23"/>
        <end position="95"/>
    </location>
</feature>
<dbReference type="InterPro" id="IPR003715">
    <property type="entry name" value="Poly_export_N"/>
</dbReference>
<accession>A0A521CNE6</accession>
<dbReference type="AlphaFoldDB" id="A0A521CNE6"/>
<keyword evidence="5" id="KW-1185">Reference proteome</keyword>
<evidence type="ECO:0000259" key="3">
    <source>
        <dbReference type="Pfam" id="PF25994"/>
    </source>
</evidence>
<dbReference type="Pfam" id="PF25994">
    <property type="entry name" value="HH_AprE"/>
    <property type="match status" value="1"/>
</dbReference>
<evidence type="ECO:0000259" key="2">
    <source>
        <dbReference type="Pfam" id="PF02563"/>
    </source>
</evidence>
<evidence type="ECO:0000256" key="1">
    <source>
        <dbReference type="SAM" id="SignalP"/>
    </source>
</evidence>
<sequence>MKLLQKLMLSVIAASACFIGALQAEEYVLAPQDKINLRAMRWDPVVASFVNWQGVSGEYALSSGGMLMVPLAGQVHAEGRTTEELVLLLETQMRTRVGMAEPPHLAIEVIGHLPVYILGDVQIPGSYPYRPQLTAQQAMALAGGEYRLPLQNDVGTNFTGLRVQGEVQLYNEQIEALQAEQRRLLADLSTLTPDGGDAKIEPPQGLQGEILQADQQAREGQGERIIQLQETLKDQIDSLERQLELRANQIGITRKDLDDALALQKKGLTVSSRVSSLSNSLNDLESKSVDIEIALGLARQQLNRAQRDELELLDTARSNALVRLNLVQIELEDLQTRLGTAKILQAELAALGVVEEVDAVEEIVIVYSVTRAAGGAATAISGDTVLSPGDTLSVSRTFVTQTQ</sequence>
<dbReference type="RefSeq" id="WP_142636196.1">
    <property type="nucleotide sequence ID" value="NZ_FXTE01000003.1"/>
</dbReference>